<keyword evidence="3" id="KW-1185">Reference proteome</keyword>
<reference evidence="4" key="1">
    <citation type="submission" date="2025-08" db="UniProtKB">
        <authorList>
            <consortium name="RefSeq"/>
        </authorList>
    </citation>
    <scope>IDENTIFICATION</scope>
</reference>
<evidence type="ECO:0000259" key="2">
    <source>
        <dbReference type="Pfam" id="PF05699"/>
    </source>
</evidence>
<organism evidence="3 4">
    <name type="scientific">Priapulus caudatus</name>
    <name type="common">Priapulid worm</name>
    <dbReference type="NCBI Taxonomy" id="37621"/>
    <lineage>
        <taxon>Eukaryota</taxon>
        <taxon>Metazoa</taxon>
        <taxon>Ecdysozoa</taxon>
        <taxon>Scalidophora</taxon>
        <taxon>Priapulida</taxon>
        <taxon>Priapulimorpha</taxon>
        <taxon>Priapulimorphida</taxon>
        <taxon>Priapulidae</taxon>
        <taxon>Priapulus</taxon>
    </lineage>
</organism>
<protein>
    <submittedName>
        <fullName evidence="4">Zinc finger protein 862-like isoform X1</fullName>
    </submittedName>
</protein>
<evidence type="ECO:0000313" key="4">
    <source>
        <dbReference type="RefSeq" id="XP_014668747.1"/>
    </source>
</evidence>
<dbReference type="PANTHER" id="PTHR46880">
    <property type="entry name" value="RAS-ASSOCIATING DOMAIN-CONTAINING PROTEIN"/>
    <property type="match status" value="1"/>
</dbReference>
<dbReference type="PANTHER" id="PTHR46880:SF9">
    <property type="entry name" value="ZINC FINGER PROTEIN 862"/>
    <property type="match status" value="1"/>
</dbReference>
<feature type="compositionally biased region" description="Acidic residues" evidence="1">
    <location>
        <begin position="777"/>
        <end position="796"/>
    </location>
</feature>
<proteinExistence type="predicted"/>
<gene>
    <name evidence="4" type="primary">LOC106810010</name>
</gene>
<name>A0ABM1E976_PRICU</name>
<dbReference type="RefSeq" id="XP_014668747.1">
    <property type="nucleotide sequence ID" value="XM_014813261.1"/>
</dbReference>
<dbReference type="Proteomes" id="UP000695022">
    <property type="component" value="Unplaced"/>
</dbReference>
<dbReference type="InterPro" id="IPR008906">
    <property type="entry name" value="HATC_C_dom"/>
</dbReference>
<evidence type="ECO:0000256" key="1">
    <source>
        <dbReference type="SAM" id="MobiDB-lite"/>
    </source>
</evidence>
<dbReference type="InterPro" id="IPR012337">
    <property type="entry name" value="RNaseH-like_sf"/>
</dbReference>
<feature type="compositionally biased region" description="Basic and acidic residues" evidence="1">
    <location>
        <begin position="753"/>
        <end position="767"/>
    </location>
</feature>
<dbReference type="SUPFAM" id="SSF53098">
    <property type="entry name" value="Ribonuclease H-like"/>
    <property type="match status" value="1"/>
</dbReference>
<evidence type="ECO:0000313" key="3">
    <source>
        <dbReference type="Proteomes" id="UP000695022"/>
    </source>
</evidence>
<dbReference type="Pfam" id="PF05699">
    <property type="entry name" value="Dimer_Tnp_hAT"/>
    <property type="match status" value="1"/>
</dbReference>
<dbReference type="GeneID" id="106810010"/>
<feature type="region of interest" description="Disordered" evidence="1">
    <location>
        <begin position="740"/>
        <end position="796"/>
    </location>
</feature>
<feature type="domain" description="HAT C-terminal dimerisation" evidence="2">
    <location>
        <begin position="640"/>
        <end position="695"/>
    </location>
</feature>
<sequence>MASYKPSAELAASNMKSFLIGGWPWVWLCCQSVAVVTKTLHLSTMWRFLDNCEPPAKKNKQTSDKRKEKQREYETNKRSLVFKNSWITEFEWLLHDGKCMYCRPCQSAYGPLSVNKLPNRGGFQNYSKGAFVNGCANFKHSALTNHQNSDGHSVAVRHVEARNKPTGTSQAEQTIKQLNKSVFHKLETLFRNAHAIAVNCRPFSDYNWMATLDEKKGMVLGETYRNDKACKQFVTAISDVERERIVAKLSENKFLTVISDGSTDTAILENEVVYCRTARLGQANTYFCAFKTLERGDANCIYQACTTSLVEAIGPNSLAKLVGFAADGASVNTGHANGVIAKLRGKHDSSIIMVKCLVHRLELAYKEALKGAVHDKLVRLLAHIFTLYHKSPLQRTNLRKAFDSVGIPVVMPTRIGGTRWLGHTLLSLEKLWKGYKAIVMHLTNNVEDPNVGPKARGLLKLLQSKAVIHYGHFLQDVLLPLSKLSKVLQNDDSSIYLSHEQLESAKISLTKLEQRPGSCLKSVTDDHESEFQGETLTGSFSYPHQLVSKLLACLDKRFSDISADLLVSTKIADLSSWPTAEFADDFGDSAVNTLTKHWKGVLEWQGVDVAMIPTEWDQLKQLLYQNEDIYQMSWQLINRKYKAKVPHILDLVDLILSLPATSAVCERGFSIMKIMKTSLRNKLKASSMTQIMLIRMHSASIEEFDPTPAIHKWNAGSSRRPLFKASIPTKLQTALETAAEETAAAAEVEQAAESDRPSEEERHKDSDSGSVLLSDDMSSDDESADDFEMDIDNESD</sequence>
<accession>A0ABM1E976</accession>
<feature type="compositionally biased region" description="Low complexity" evidence="1">
    <location>
        <begin position="740"/>
        <end position="751"/>
    </location>
</feature>